<accession>A0A926JSZ9</accession>
<protein>
    <submittedName>
        <fullName evidence="1">Uncharacterized protein</fullName>
    </submittedName>
</protein>
<comment type="caution">
    <text evidence="1">The sequence shown here is derived from an EMBL/GenBank/DDBJ whole genome shotgun (WGS) entry which is preliminary data.</text>
</comment>
<name>A0A926JSZ9_9FLAO</name>
<organism evidence="1 2">
    <name type="scientific">Sinomicrobium weinanense</name>
    <dbReference type="NCBI Taxonomy" id="2842200"/>
    <lineage>
        <taxon>Bacteria</taxon>
        <taxon>Pseudomonadati</taxon>
        <taxon>Bacteroidota</taxon>
        <taxon>Flavobacteriia</taxon>
        <taxon>Flavobacteriales</taxon>
        <taxon>Flavobacteriaceae</taxon>
        <taxon>Sinomicrobium</taxon>
    </lineage>
</organism>
<evidence type="ECO:0000313" key="1">
    <source>
        <dbReference type="EMBL" id="MBC9796804.1"/>
    </source>
</evidence>
<proteinExistence type="predicted"/>
<dbReference type="Proteomes" id="UP000653730">
    <property type="component" value="Unassembled WGS sequence"/>
</dbReference>
<keyword evidence="2" id="KW-1185">Reference proteome</keyword>
<gene>
    <name evidence="1" type="ORF">IBL28_12550</name>
</gene>
<dbReference type="EMBL" id="JACVDC010000037">
    <property type="protein sequence ID" value="MBC9796804.1"/>
    <property type="molecule type" value="Genomic_DNA"/>
</dbReference>
<reference evidence="1 2" key="1">
    <citation type="submission" date="2020-09" db="EMBL/GenBank/DDBJ databases">
        <title>Sinomicrobium weinanense sp. nov., a halophilic bacteria isolated from saline-alkali soil.</title>
        <authorList>
            <person name="Wu P."/>
            <person name="Ren H."/>
            <person name="Mei Y."/>
            <person name="Liang Y."/>
            <person name="Chen Z."/>
        </authorList>
    </citation>
    <scope>NUCLEOTIDE SEQUENCE [LARGE SCALE GENOMIC DNA]</scope>
    <source>
        <strain evidence="1 2">FJxs</strain>
    </source>
</reference>
<sequence>MKSTEVKNLIDSQEPIAIVRYFEWAIFSKSYANSRYLLLRMNRKRNKIKEVRVPDDVISFLVSRLDNFKKVCSEEGNTVWERMAFREKVKEFVPESKIARLIDK</sequence>
<dbReference type="RefSeq" id="WP_187965948.1">
    <property type="nucleotide sequence ID" value="NZ_JACVDC010000037.1"/>
</dbReference>
<evidence type="ECO:0000313" key="2">
    <source>
        <dbReference type="Proteomes" id="UP000653730"/>
    </source>
</evidence>
<dbReference type="AlphaFoldDB" id="A0A926JSZ9"/>